<reference evidence="2" key="1">
    <citation type="submission" date="2020-12" db="EMBL/GenBank/DDBJ databases">
        <title>Geomonas sp. Red875, isolated from river sediment.</title>
        <authorList>
            <person name="Xu Z."/>
            <person name="Zhang Z."/>
            <person name="Masuda Y."/>
            <person name="Itoh H."/>
            <person name="Senoo K."/>
        </authorList>
    </citation>
    <scope>NUCLEOTIDE SEQUENCE</scope>
    <source>
        <strain evidence="2">Red875</strain>
    </source>
</reference>
<accession>A0A8J7M327</accession>
<sequence length="135" mass="15493">MAGLIEELKQEHAFITSLLDRARDSSISSAEAHRLLMSAQDALLAHLKKEDLQLYPVLKKAALENHAIKGTVDFYMQDMEEISNDAASFFETYSRDDSPIDIEFARAFGKLFATFVRRIRSEEMTLYKIYEKLNP</sequence>
<protein>
    <submittedName>
        <fullName evidence="2">Hemerythrin domain-containing protein</fullName>
    </submittedName>
</protein>
<dbReference type="AlphaFoldDB" id="A0A8J7M327"/>
<organism evidence="2 3">
    <name type="scientific">Geomesophilobacter sediminis</name>
    <dbReference type="NCBI Taxonomy" id="2798584"/>
    <lineage>
        <taxon>Bacteria</taxon>
        <taxon>Pseudomonadati</taxon>
        <taxon>Thermodesulfobacteriota</taxon>
        <taxon>Desulfuromonadia</taxon>
        <taxon>Geobacterales</taxon>
        <taxon>Geobacteraceae</taxon>
        <taxon>Geomesophilobacter</taxon>
    </lineage>
</organism>
<comment type="caution">
    <text evidence="2">The sequence shown here is derived from an EMBL/GenBank/DDBJ whole genome shotgun (WGS) entry which is preliminary data.</text>
</comment>
<dbReference type="RefSeq" id="WP_199386986.1">
    <property type="nucleotide sequence ID" value="NZ_JAEMHM010000031.1"/>
</dbReference>
<name>A0A8J7M327_9BACT</name>
<dbReference type="InterPro" id="IPR012312">
    <property type="entry name" value="Hemerythrin-like"/>
</dbReference>
<dbReference type="EMBL" id="JAEMHM010000031">
    <property type="protein sequence ID" value="MBJ6727845.1"/>
    <property type="molecule type" value="Genomic_DNA"/>
</dbReference>
<feature type="domain" description="Hemerythrin-like" evidence="1">
    <location>
        <begin position="4"/>
        <end position="128"/>
    </location>
</feature>
<gene>
    <name evidence="2" type="ORF">JFN93_24310</name>
</gene>
<evidence type="ECO:0000313" key="2">
    <source>
        <dbReference type="EMBL" id="MBJ6727845.1"/>
    </source>
</evidence>
<dbReference type="Proteomes" id="UP000636888">
    <property type="component" value="Unassembled WGS sequence"/>
</dbReference>
<evidence type="ECO:0000313" key="3">
    <source>
        <dbReference type="Proteomes" id="UP000636888"/>
    </source>
</evidence>
<dbReference type="Gene3D" id="1.20.120.520">
    <property type="entry name" value="nmb1532 protein domain like"/>
    <property type="match status" value="1"/>
</dbReference>
<keyword evidence="3" id="KW-1185">Reference proteome</keyword>
<evidence type="ECO:0000259" key="1">
    <source>
        <dbReference type="Pfam" id="PF01814"/>
    </source>
</evidence>
<dbReference type="Pfam" id="PF01814">
    <property type="entry name" value="Hemerythrin"/>
    <property type="match status" value="1"/>
</dbReference>
<proteinExistence type="predicted"/>